<evidence type="ECO:0000313" key="1">
    <source>
        <dbReference type="EMBL" id="GJS64899.1"/>
    </source>
</evidence>
<evidence type="ECO:0000313" key="2">
    <source>
        <dbReference type="Proteomes" id="UP001151760"/>
    </source>
</evidence>
<dbReference type="EMBL" id="BQNB010009537">
    <property type="protein sequence ID" value="GJS64899.1"/>
    <property type="molecule type" value="Genomic_DNA"/>
</dbReference>
<name>A0ABQ4XHY1_9ASTR</name>
<organism evidence="1 2">
    <name type="scientific">Tanacetum coccineum</name>
    <dbReference type="NCBI Taxonomy" id="301880"/>
    <lineage>
        <taxon>Eukaryota</taxon>
        <taxon>Viridiplantae</taxon>
        <taxon>Streptophyta</taxon>
        <taxon>Embryophyta</taxon>
        <taxon>Tracheophyta</taxon>
        <taxon>Spermatophyta</taxon>
        <taxon>Magnoliopsida</taxon>
        <taxon>eudicotyledons</taxon>
        <taxon>Gunneridae</taxon>
        <taxon>Pentapetalae</taxon>
        <taxon>asterids</taxon>
        <taxon>campanulids</taxon>
        <taxon>Asterales</taxon>
        <taxon>Asteraceae</taxon>
        <taxon>Asteroideae</taxon>
        <taxon>Anthemideae</taxon>
        <taxon>Anthemidinae</taxon>
        <taxon>Tanacetum</taxon>
    </lineage>
</organism>
<reference evidence="1" key="2">
    <citation type="submission" date="2022-01" db="EMBL/GenBank/DDBJ databases">
        <authorList>
            <person name="Yamashiro T."/>
            <person name="Shiraishi A."/>
            <person name="Satake H."/>
            <person name="Nakayama K."/>
        </authorList>
    </citation>
    <scope>NUCLEOTIDE SEQUENCE</scope>
</reference>
<accession>A0ABQ4XHY1</accession>
<dbReference type="Proteomes" id="UP001151760">
    <property type="component" value="Unassembled WGS sequence"/>
</dbReference>
<reference evidence="1" key="1">
    <citation type="journal article" date="2022" name="Int. J. Mol. Sci.">
        <title>Draft Genome of Tanacetum Coccineum: Genomic Comparison of Closely Related Tanacetum-Family Plants.</title>
        <authorList>
            <person name="Yamashiro T."/>
            <person name="Shiraishi A."/>
            <person name="Nakayama K."/>
            <person name="Satake H."/>
        </authorList>
    </citation>
    <scope>NUCLEOTIDE SEQUENCE</scope>
</reference>
<proteinExistence type="predicted"/>
<protein>
    <submittedName>
        <fullName evidence="1">Uncharacterized protein</fullName>
    </submittedName>
</protein>
<comment type="caution">
    <text evidence="1">The sequence shown here is derived from an EMBL/GenBank/DDBJ whole genome shotgun (WGS) entry which is preliminary data.</text>
</comment>
<keyword evidence="2" id="KW-1185">Reference proteome</keyword>
<sequence>MRASSNTRNQAIIQGDKVNIQSRNSGNTGKYNRRVCSEKLLWDMNAQMRLKMFKGLSSHSILMAILQHVQCYNCSGKGLYLRNCMEEMKNSVLTICLWPELTRKFIFDDGPSYESAFISEVQSSSIDESNEQMYPAHTKIINSTMVIDKINSILNLIHQRKCYSGSFVDKDTPVPDLCRAVENFARNAIRKTEKQRIFANKLIKNSHLTSREMYKKGFGFLEGIKQG</sequence>
<gene>
    <name evidence="1" type="ORF">Tco_0679463</name>
</gene>